<dbReference type="Gene3D" id="3.30.200.20">
    <property type="entry name" value="Phosphorylase Kinase, domain 1"/>
    <property type="match status" value="1"/>
</dbReference>
<evidence type="ECO:0000256" key="7">
    <source>
        <dbReference type="SAM" id="MobiDB-lite"/>
    </source>
</evidence>
<feature type="compositionally biased region" description="Polar residues" evidence="7">
    <location>
        <begin position="43"/>
        <end position="52"/>
    </location>
</feature>
<feature type="region of interest" description="Disordered" evidence="7">
    <location>
        <begin position="145"/>
        <end position="181"/>
    </location>
</feature>
<dbReference type="CDD" id="cd04515">
    <property type="entry name" value="Alpha_kinase"/>
    <property type="match status" value="1"/>
</dbReference>
<feature type="region of interest" description="Disordered" evidence="7">
    <location>
        <begin position="1"/>
        <end position="120"/>
    </location>
</feature>
<sequence>MNLAPPNVGRPPSGTVYRNNQKEGMPDAAALLRAKLQAKKNGQPRSSPQPLGSMSADPPSPTGSTFSSSSTVISHEYGHTASSPPFMPFSAHHGPLDSMPVHAHAGSPMPGAPAPGPDTLSREQMLKQENERLLLELERLKLEADKKKPTSRGVSVDEERRRRTEELRQQEREAAATAPRRSTNGLFKAVCSTDLLFLIDTTGSMGPYIEAAKNQMKSIVDGIGKAFLNRASIRVAVVSYKDHSDAGHLQFLDFTESTDQVRSFINNLTADGGGDMPEDVLGGIRRALDASWKHQTRCIIHIADAPAHGRSMHDLSDAMDRYANPGSEPHRLTYPPLINQMLGLKVNYILLRITEHTDKMAFVFLEEYARAYGDCRLAETNKYFSKVKGLYNNSATGGLLFREAEIGISYHALQNLVVRAVTASASRTATRTCGTCKGTKVPRPGNGDGGTALPFIGEGDEEPTDAGVSMPLEEVPAQWSNLDWFEESLTVEGFSLDVMAQGSNALNAMMDRDSNITVSTLELTLRKRKTPFSQGALRVASYARTEASTNRYVVKTFKDSHHSRLAYLAEDMRCQALCKAFALEFNALLDDCHEHSIDFVVTACFKGGGSSACSGEGCMSIERYLDGKFVKYNNNAGYVNEDLGTNPSHLAAQAFSHFTYERSRGRFLVCDLQGVGEMMTDPAIHTLDPERFKLSGTNLGSEGFLLFFAFHECNLVCHKLGLKSSGEGLAAEMDGVGSPVFREDWPAMPDTVCCSNKLCGRILRRAKKNQSDHCPGYHWCDECLPQLETFKVRRMCTGPGKYHEFEVSRFFFESQGRATPTKCVIHREGDVVEPGTHTCDDDTGPGSGTKGGPSGGISLADSVVANPDFWKRFKPATVALESD</sequence>
<dbReference type="PANTHER" id="PTHR47763">
    <property type="entry name" value="ALPHA-PROTEIN KINASE VWKA"/>
    <property type="match status" value="1"/>
</dbReference>
<dbReference type="SMART" id="SM00327">
    <property type="entry name" value="VWA"/>
    <property type="match status" value="1"/>
</dbReference>
<evidence type="ECO:0000256" key="5">
    <source>
        <dbReference type="ARBA" id="ARBA00022729"/>
    </source>
</evidence>
<dbReference type="SMART" id="SM00811">
    <property type="entry name" value="Alpha_kinase"/>
    <property type="match status" value="1"/>
</dbReference>
<dbReference type="SUPFAM" id="SSF56112">
    <property type="entry name" value="Protein kinase-like (PK-like)"/>
    <property type="match status" value="1"/>
</dbReference>
<dbReference type="Gene3D" id="3.20.200.10">
    <property type="entry name" value="MHCK/EF2 kinase"/>
    <property type="match status" value="1"/>
</dbReference>
<dbReference type="Pfam" id="PF25106">
    <property type="entry name" value="VWA_4"/>
    <property type="match status" value="1"/>
</dbReference>
<feature type="domain" description="VWFA" evidence="8">
    <location>
        <begin position="194"/>
        <end position="394"/>
    </location>
</feature>
<evidence type="ECO:0008006" key="12">
    <source>
        <dbReference type="Google" id="ProtNLM"/>
    </source>
</evidence>
<dbReference type="Gene3D" id="3.40.50.410">
    <property type="entry name" value="von Willebrand factor, type A domain"/>
    <property type="match status" value="1"/>
</dbReference>
<keyword evidence="2" id="KW-0964">Secreted</keyword>
<dbReference type="PANTHER" id="PTHR47763:SF4">
    <property type="entry name" value="ALPHA-PROTEIN KINASE VWKA"/>
    <property type="match status" value="1"/>
</dbReference>
<evidence type="ECO:0000259" key="9">
    <source>
        <dbReference type="PROSITE" id="PS51158"/>
    </source>
</evidence>
<dbReference type="InterPro" id="IPR036465">
    <property type="entry name" value="vWFA_dom_sf"/>
</dbReference>
<feature type="region of interest" description="Disordered" evidence="7">
    <location>
        <begin position="834"/>
        <end position="857"/>
    </location>
</feature>
<dbReference type="PROSITE" id="PS51158">
    <property type="entry name" value="ALPHA_KINASE"/>
    <property type="match status" value="1"/>
</dbReference>
<dbReference type="PROSITE" id="PS50234">
    <property type="entry name" value="VWFA"/>
    <property type="match status" value="1"/>
</dbReference>
<dbReference type="CDD" id="cd00198">
    <property type="entry name" value="vWFA"/>
    <property type="match status" value="1"/>
</dbReference>
<feature type="compositionally biased region" description="Basic and acidic residues" evidence="7">
    <location>
        <begin position="155"/>
        <end position="174"/>
    </location>
</feature>
<dbReference type="InterPro" id="IPR002035">
    <property type="entry name" value="VWF_A"/>
</dbReference>
<dbReference type="GO" id="GO:0004674">
    <property type="term" value="F:protein serine/threonine kinase activity"/>
    <property type="evidence" value="ECO:0007669"/>
    <property type="project" value="UniProtKB-KW"/>
</dbReference>
<dbReference type="SUPFAM" id="SSF53300">
    <property type="entry name" value="vWA-like"/>
    <property type="match status" value="1"/>
</dbReference>
<keyword evidence="3" id="KW-0723">Serine/threonine-protein kinase</keyword>
<dbReference type="Pfam" id="PF02816">
    <property type="entry name" value="Alpha_kinase"/>
    <property type="match status" value="1"/>
</dbReference>
<dbReference type="InterPro" id="IPR056861">
    <property type="entry name" value="HMCN1-like_VWA"/>
</dbReference>
<comment type="caution">
    <text evidence="10">The sequence shown here is derived from an EMBL/GenBank/DDBJ whole genome shotgun (WGS) entry which is preliminary data.</text>
</comment>
<evidence type="ECO:0000313" key="11">
    <source>
        <dbReference type="Proteomes" id="UP001303222"/>
    </source>
</evidence>
<evidence type="ECO:0000256" key="3">
    <source>
        <dbReference type="ARBA" id="ARBA00022527"/>
    </source>
</evidence>
<evidence type="ECO:0000256" key="1">
    <source>
        <dbReference type="ARBA" id="ARBA00004613"/>
    </source>
</evidence>
<reference evidence="10" key="1">
    <citation type="journal article" date="2023" name="Mol. Phylogenet. Evol.">
        <title>Genome-scale phylogeny and comparative genomics of the fungal order Sordariales.</title>
        <authorList>
            <person name="Hensen N."/>
            <person name="Bonometti L."/>
            <person name="Westerberg I."/>
            <person name="Brannstrom I.O."/>
            <person name="Guillou S."/>
            <person name="Cros-Aarteil S."/>
            <person name="Calhoun S."/>
            <person name="Haridas S."/>
            <person name="Kuo A."/>
            <person name="Mondo S."/>
            <person name="Pangilinan J."/>
            <person name="Riley R."/>
            <person name="LaButti K."/>
            <person name="Andreopoulos B."/>
            <person name="Lipzen A."/>
            <person name="Chen C."/>
            <person name="Yan M."/>
            <person name="Daum C."/>
            <person name="Ng V."/>
            <person name="Clum A."/>
            <person name="Steindorff A."/>
            <person name="Ohm R.A."/>
            <person name="Martin F."/>
            <person name="Silar P."/>
            <person name="Natvig D.O."/>
            <person name="Lalanne C."/>
            <person name="Gautier V."/>
            <person name="Ament-Velasquez S.L."/>
            <person name="Kruys A."/>
            <person name="Hutchinson M.I."/>
            <person name="Powell A.J."/>
            <person name="Barry K."/>
            <person name="Miller A.N."/>
            <person name="Grigoriev I.V."/>
            <person name="Debuchy R."/>
            <person name="Gladieux P."/>
            <person name="Hiltunen Thoren M."/>
            <person name="Johannesson H."/>
        </authorList>
    </citation>
    <scope>NUCLEOTIDE SEQUENCE</scope>
    <source>
        <strain evidence="10">CBS 626.80</strain>
    </source>
</reference>
<name>A0AAN6NMK3_9PEZI</name>
<feature type="compositionally biased region" description="Gly residues" evidence="7">
    <location>
        <begin position="845"/>
        <end position="855"/>
    </location>
</feature>
<gene>
    <name evidence="10" type="ORF">QBC32DRAFT_353234</name>
</gene>
<accession>A0AAN6NMK3</accession>
<keyword evidence="4" id="KW-0808">Transferase</keyword>
<keyword evidence="5" id="KW-0732">Signal</keyword>
<feature type="region of interest" description="Disordered" evidence="7">
    <location>
        <begin position="440"/>
        <end position="466"/>
    </location>
</feature>
<evidence type="ECO:0000256" key="6">
    <source>
        <dbReference type="ARBA" id="ARBA00022777"/>
    </source>
</evidence>
<evidence type="ECO:0000313" key="10">
    <source>
        <dbReference type="EMBL" id="KAK3947834.1"/>
    </source>
</evidence>
<dbReference type="AlphaFoldDB" id="A0AAN6NMK3"/>
<dbReference type="Proteomes" id="UP001303222">
    <property type="component" value="Unassembled WGS sequence"/>
</dbReference>
<dbReference type="InterPro" id="IPR004166">
    <property type="entry name" value="a-kinase_dom"/>
</dbReference>
<dbReference type="GO" id="GO:0005524">
    <property type="term" value="F:ATP binding"/>
    <property type="evidence" value="ECO:0007669"/>
    <property type="project" value="InterPro"/>
</dbReference>
<dbReference type="InterPro" id="IPR052969">
    <property type="entry name" value="Thr-specific_kinase-like"/>
</dbReference>
<evidence type="ECO:0000256" key="2">
    <source>
        <dbReference type="ARBA" id="ARBA00022525"/>
    </source>
</evidence>
<comment type="subcellular location">
    <subcellularLocation>
        <location evidence="1">Secreted</location>
    </subcellularLocation>
</comment>
<keyword evidence="6" id="KW-0418">Kinase</keyword>
<evidence type="ECO:0000256" key="4">
    <source>
        <dbReference type="ARBA" id="ARBA00022679"/>
    </source>
</evidence>
<feature type="domain" description="Alpha-type protein kinase" evidence="9">
    <location>
        <begin position="508"/>
        <end position="725"/>
    </location>
</feature>
<feature type="compositionally biased region" description="Low complexity" evidence="7">
    <location>
        <begin position="62"/>
        <end position="71"/>
    </location>
</feature>
<reference evidence="10" key="2">
    <citation type="submission" date="2023-06" db="EMBL/GenBank/DDBJ databases">
        <authorList>
            <consortium name="Lawrence Berkeley National Laboratory"/>
            <person name="Mondo S.J."/>
            <person name="Hensen N."/>
            <person name="Bonometti L."/>
            <person name="Westerberg I."/>
            <person name="Brannstrom I.O."/>
            <person name="Guillou S."/>
            <person name="Cros-Aarteil S."/>
            <person name="Calhoun S."/>
            <person name="Haridas S."/>
            <person name="Kuo A."/>
            <person name="Pangilinan J."/>
            <person name="Riley R."/>
            <person name="Labutti K."/>
            <person name="Andreopoulos B."/>
            <person name="Lipzen A."/>
            <person name="Chen C."/>
            <person name="Yanf M."/>
            <person name="Daum C."/>
            <person name="Ng V."/>
            <person name="Clum A."/>
            <person name="Steindorff A."/>
            <person name="Ohm R."/>
            <person name="Martin F."/>
            <person name="Silar P."/>
            <person name="Natvig D."/>
            <person name="Lalanne C."/>
            <person name="Gautier V."/>
            <person name="Ament-Velasquez S.L."/>
            <person name="Kruys A."/>
            <person name="Hutchinson M.I."/>
            <person name="Powell A.J."/>
            <person name="Barry K."/>
            <person name="Miller A.N."/>
            <person name="Grigoriev I.V."/>
            <person name="Debuchy R."/>
            <person name="Gladieux P."/>
            <person name="Thoren M.H."/>
            <person name="Johannesson H."/>
        </authorList>
    </citation>
    <scope>NUCLEOTIDE SEQUENCE</scope>
    <source>
        <strain evidence="10">CBS 626.80</strain>
    </source>
</reference>
<evidence type="ECO:0000259" key="8">
    <source>
        <dbReference type="PROSITE" id="PS50234"/>
    </source>
</evidence>
<organism evidence="10 11">
    <name type="scientific">Pseudoneurospora amorphoporcata</name>
    <dbReference type="NCBI Taxonomy" id="241081"/>
    <lineage>
        <taxon>Eukaryota</taxon>
        <taxon>Fungi</taxon>
        <taxon>Dikarya</taxon>
        <taxon>Ascomycota</taxon>
        <taxon>Pezizomycotina</taxon>
        <taxon>Sordariomycetes</taxon>
        <taxon>Sordariomycetidae</taxon>
        <taxon>Sordariales</taxon>
        <taxon>Sordariaceae</taxon>
        <taxon>Pseudoneurospora</taxon>
    </lineage>
</organism>
<proteinExistence type="predicted"/>
<dbReference type="InterPro" id="IPR011009">
    <property type="entry name" value="Kinase-like_dom_sf"/>
</dbReference>
<protein>
    <recommendedName>
        <fullName evidence="12">Alpha-type protein kinase domain-containing protein</fullName>
    </recommendedName>
</protein>
<keyword evidence="11" id="KW-1185">Reference proteome</keyword>
<dbReference type="EMBL" id="MU859308">
    <property type="protein sequence ID" value="KAK3947834.1"/>
    <property type="molecule type" value="Genomic_DNA"/>
</dbReference>